<protein>
    <recommendedName>
        <fullName evidence="7">NADH:flavin oxidoreductase/NADH oxidase N-terminal domain-containing protein</fullName>
    </recommendedName>
</protein>
<dbReference type="Gene3D" id="3.20.20.70">
    <property type="entry name" value="Aldolase class I"/>
    <property type="match status" value="1"/>
</dbReference>
<name>A0A232LXL8_9EURO</name>
<comment type="caution">
    <text evidence="8">The sequence shown here is derived from an EMBL/GenBank/DDBJ whole genome shotgun (WGS) entry which is preliminary data.</text>
</comment>
<accession>A0A232LXL8</accession>
<organism evidence="8 9">
    <name type="scientific">Elaphomyces granulatus</name>
    <dbReference type="NCBI Taxonomy" id="519963"/>
    <lineage>
        <taxon>Eukaryota</taxon>
        <taxon>Fungi</taxon>
        <taxon>Dikarya</taxon>
        <taxon>Ascomycota</taxon>
        <taxon>Pezizomycotina</taxon>
        <taxon>Eurotiomycetes</taxon>
        <taxon>Eurotiomycetidae</taxon>
        <taxon>Eurotiales</taxon>
        <taxon>Elaphomycetaceae</taxon>
        <taxon>Elaphomyces</taxon>
    </lineage>
</organism>
<dbReference type="InterPro" id="IPR001155">
    <property type="entry name" value="OxRdtase_FMN_N"/>
</dbReference>
<evidence type="ECO:0000256" key="5">
    <source>
        <dbReference type="ARBA" id="ARBA00023002"/>
    </source>
</evidence>
<dbReference type="InterPro" id="IPR044152">
    <property type="entry name" value="YqjM-like"/>
</dbReference>
<sequence>MPSMIARFITYQLGSPQLEFLAASTAGHMSSFPRCALELWSLLQYIFSLRNPFIQEAMPHRDSLNLKVKPAKGISYFTPAQDPPAGTAAEPQPDSSPTPKLFQPLTIRGVTFHNRIGLSPLCQYSSDDGHLSDWHVAHLGGIAQRGPGLVMVEATAVLPEGRITPQDSGLWKESQVVPLRRVIDFVHSQNQIIGVQLAHAGRKASTVAPWLSSGAVASEQLDGWPDNVKGPSDVPHSEKFAVPKAMTKQDISQFKKAWVAAVRRAIKAGADFIEIHAAHGFLLFSFLSPISNKRSDEYGGSFQNRIRLSLEIAALTRQAVGPNVPVFLRISATEWLEESLPGEPSWRLEDTIRFAQILSENGDVDLLDVSSGGNHPAQKCPSNAGAQAALAVAIKKIVGDKLAVAAVGKINSGEMANRVLEEGNLDLTLAGHGFLKNPGLVWAFADELDVEISMANQIRWAFPTRRGGLFLKKSINT</sequence>
<evidence type="ECO:0000256" key="3">
    <source>
        <dbReference type="ARBA" id="ARBA00022643"/>
    </source>
</evidence>
<keyword evidence="2" id="KW-0285">Flavoprotein</keyword>
<comment type="cofactor">
    <cofactor evidence="1">
        <name>FMN</name>
        <dbReference type="ChEBI" id="CHEBI:58210"/>
    </cofactor>
</comment>
<dbReference type="PANTHER" id="PTHR43303">
    <property type="entry name" value="NADPH DEHYDROGENASE C23G7.10C-RELATED"/>
    <property type="match status" value="1"/>
</dbReference>
<dbReference type="EMBL" id="NPHW01003857">
    <property type="protein sequence ID" value="OXV08846.1"/>
    <property type="molecule type" value="Genomic_DNA"/>
</dbReference>
<evidence type="ECO:0000256" key="1">
    <source>
        <dbReference type="ARBA" id="ARBA00001917"/>
    </source>
</evidence>
<dbReference type="Pfam" id="PF00724">
    <property type="entry name" value="Oxidored_FMN"/>
    <property type="match status" value="1"/>
</dbReference>
<keyword evidence="5" id="KW-0560">Oxidoreductase</keyword>
<dbReference type="OrthoDB" id="72788at2759"/>
<evidence type="ECO:0000313" key="9">
    <source>
        <dbReference type="Proteomes" id="UP000243515"/>
    </source>
</evidence>
<dbReference type="SUPFAM" id="SSF51395">
    <property type="entry name" value="FMN-linked oxidoreductases"/>
    <property type="match status" value="1"/>
</dbReference>
<keyword evidence="3" id="KW-0288">FMN</keyword>
<dbReference type="GO" id="GO:0003959">
    <property type="term" value="F:NADPH dehydrogenase activity"/>
    <property type="evidence" value="ECO:0007669"/>
    <property type="project" value="InterPro"/>
</dbReference>
<dbReference type="GO" id="GO:0010181">
    <property type="term" value="F:FMN binding"/>
    <property type="evidence" value="ECO:0007669"/>
    <property type="project" value="InterPro"/>
</dbReference>
<evidence type="ECO:0000259" key="7">
    <source>
        <dbReference type="Pfam" id="PF00724"/>
    </source>
</evidence>
<dbReference type="CDD" id="cd02932">
    <property type="entry name" value="OYE_YqiM_FMN"/>
    <property type="match status" value="1"/>
</dbReference>
<dbReference type="AlphaFoldDB" id="A0A232LXL8"/>
<dbReference type="Proteomes" id="UP000243515">
    <property type="component" value="Unassembled WGS sequence"/>
</dbReference>
<reference evidence="8 9" key="1">
    <citation type="journal article" date="2015" name="Environ. Microbiol.">
        <title>Metagenome sequence of Elaphomyces granulatus from sporocarp tissue reveals Ascomycota ectomycorrhizal fingerprints of genome expansion and a Proteobacteria-rich microbiome.</title>
        <authorList>
            <person name="Quandt C.A."/>
            <person name="Kohler A."/>
            <person name="Hesse C.N."/>
            <person name="Sharpton T.J."/>
            <person name="Martin F."/>
            <person name="Spatafora J.W."/>
        </authorList>
    </citation>
    <scope>NUCLEOTIDE SEQUENCE [LARGE SCALE GENOMIC DNA]</scope>
    <source>
        <strain evidence="8 9">OSC145934</strain>
    </source>
</reference>
<gene>
    <name evidence="8" type="ORF">Egran_03392</name>
</gene>
<keyword evidence="4" id="KW-0521">NADP</keyword>
<dbReference type="PANTHER" id="PTHR43303:SF4">
    <property type="entry name" value="NADPH DEHYDROGENASE C23G7.10C-RELATED"/>
    <property type="match status" value="1"/>
</dbReference>
<evidence type="ECO:0000256" key="4">
    <source>
        <dbReference type="ARBA" id="ARBA00022857"/>
    </source>
</evidence>
<feature type="region of interest" description="Disordered" evidence="6">
    <location>
        <begin position="79"/>
        <end position="100"/>
    </location>
</feature>
<evidence type="ECO:0000313" key="8">
    <source>
        <dbReference type="EMBL" id="OXV08846.1"/>
    </source>
</evidence>
<feature type="domain" description="NADH:flavin oxidoreductase/NADH oxidase N-terminal" evidence="7">
    <location>
        <begin position="100"/>
        <end position="444"/>
    </location>
</feature>
<evidence type="ECO:0000256" key="6">
    <source>
        <dbReference type="SAM" id="MobiDB-lite"/>
    </source>
</evidence>
<proteinExistence type="predicted"/>
<evidence type="ECO:0000256" key="2">
    <source>
        <dbReference type="ARBA" id="ARBA00022630"/>
    </source>
</evidence>
<dbReference type="GO" id="GO:0050661">
    <property type="term" value="F:NADP binding"/>
    <property type="evidence" value="ECO:0007669"/>
    <property type="project" value="InterPro"/>
</dbReference>
<keyword evidence="9" id="KW-1185">Reference proteome</keyword>
<dbReference type="InterPro" id="IPR013785">
    <property type="entry name" value="Aldolase_TIM"/>
</dbReference>